<proteinExistence type="predicted"/>
<dbReference type="VEuPathDB" id="MicrosporidiaDB:EHP00_275"/>
<keyword evidence="2" id="KW-1185">Reference proteome</keyword>
<organism evidence="1 2">
    <name type="scientific">Ecytonucleospora hepatopenaei</name>
    <dbReference type="NCBI Taxonomy" id="646526"/>
    <lineage>
        <taxon>Eukaryota</taxon>
        <taxon>Fungi</taxon>
        <taxon>Fungi incertae sedis</taxon>
        <taxon>Microsporidia</taxon>
        <taxon>Enterocytozoonidae</taxon>
        <taxon>Ecytonucleospora</taxon>
    </lineage>
</organism>
<dbReference type="SUPFAM" id="SSF160059">
    <property type="entry name" value="PriA/YqbF domain"/>
    <property type="match status" value="1"/>
</dbReference>
<dbReference type="STRING" id="646526.A0A1W0E795"/>
<evidence type="ECO:0000313" key="1">
    <source>
        <dbReference type="EMBL" id="OQS55134.1"/>
    </source>
</evidence>
<evidence type="ECO:0000313" key="2">
    <source>
        <dbReference type="Proteomes" id="UP000192758"/>
    </source>
</evidence>
<name>A0A1W0E795_9MICR</name>
<dbReference type="OrthoDB" id="10251744at2759"/>
<dbReference type="EMBL" id="MNPJ01000014">
    <property type="protein sequence ID" value="OQS55134.1"/>
    <property type="molecule type" value="Genomic_DNA"/>
</dbReference>
<dbReference type="AlphaFoldDB" id="A0A1W0E795"/>
<evidence type="ECO:0008006" key="3">
    <source>
        <dbReference type="Google" id="ProtNLM"/>
    </source>
</evidence>
<accession>A0A1W0E795</accession>
<sequence>MSRFINSSEMNYLNIDDFLKDEQLFEVVFNEPIFQTKLYKGCEPGKKVELPVFACKFLLKYEHCELSQSKEKSKNKTLLEKHKEDFIAQADIVDLNNNHFYSFINLYTENDASKIDMAVGDSNEIVEDNDHTFLVDIFLKRMGVFGKIMLIEEFSEEDVLHLSYEEKQIILNSRKIFQSFKDYNKIFT</sequence>
<dbReference type="Gene3D" id="1.20.58.2050">
    <property type="match status" value="1"/>
</dbReference>
<comment type="caution">
    <text evidence="1">The sequence shown here is derived from an EMBL/GenBank/DDBJ whole genome shotgun (WGS) entry which is preliminary data.</text>
</comment>
<reference evidence="1 2" key="1">
    <citation type="journal article" date="2017" name="Environ. Microbiol.">
        <title>Decay of the glycolytic pathway and adaptation to intranuclear parasitism within Enterocytozoonidae microsporidia.</title>
        <authorList>
            <person name="Wiredu Boakye D."/>
            <person name="Jaroenlak P."/>
            <person name="Prachumwat A."/>
            <person name="Williams T.A."/>
            <person name="Bateman K.S."/>
            <person name="Itsathitphaisarn O."/>
            <person name="Sritunyalucksana K."/>
            <person name="Paszkiewicz K.H."/>
            <person name="Moore K.A."/>
            <person name="Stentiford G.D."/>
            <person name="Williams B.A."/>
        </authorList>
    </citation>
    <scope>NUCLEOTIDE SEQUENCE [LARGE SCALE GENOMIC DNA]</scope>
    <source>
        <strain evidence="1 2">TH1</strain>
    </source>
</reference>
<gene>
    <name evidence="1" type="ORF">EHP00_275</name>
</gene>
<dbReference type="Proteomes" id="UP000192758">
    <property type="component" value="Unassembled WGS sequence"/>
</dbReference>
<protein>
    <recommendedName>
        <fullName evidence="3">DNA replication complex GINS protein PSF3</fullName>
    </recommendedName>
</protein>
<dbReference type="InterPro" id="IPR038437">
    <property type="entry name" value="GINS_Psf3_sf"/>
</dbReference>